<dbReference type="CDD" id="cd15504">
    <property type="entry name" value="PHD_PRHA_like"/>
    <property type="match status" value="1"/>
</dbReference>
<dbReference type="InterPro" id="IPR019786">
    <property type="entry name" value="Zinc_finger_PHD-type_CS"/>
</dbReference>
<evidence type="ECO:0000256" key="1">
    <source>
        <dbReference type="ARBA" id="ARBA00004123"/>
    </source>
</evidence>
<dbReference type="InterPro" id="IPR019787">
    <property type="entry name" value="Znf_PHD-finger"/>
</dbReference>
<feature type="compositionally biased region" description="Acidic residues" evidence="11">
    <location>
        <begin position="469"/>
        <end position="491"/>
    </location>
</feature>
<feature type="domain" description="PHD-type" evidence="12">
    <location>
        <begin position="140"/>
        <end position="198"/>
    </location>
</feature>
<evidence type="ECO:0000256" key="8">
    <source>
        <dbReference type="ARBA" id="ARBA00023163"/>
    </source>
</evidence>
<dbReference type="InterPro" id="IPR045876">
    <property type="entry name" value="PRHA-like_PHD-finger"/>
</dbReference>
<accession>A0ABN8D2L9</accession>
<evidence type="ECO:0000256" key="5">
    <source>
        <dbReference type="ARBA" id="ARBA00023015"/>
    </source>
</evidence>
<dbReference type="SUPFAM" id="SSF57903">
    <property type="entry name" value="FYVE/PHD zinc finger"/>
    <property type="match status" value="1"/>
</dbReference>
<dbReference type="InterPro" id="IPR013083">
    <property type="entry name" value="Znf_RING/FYVE/PHD"/>
</dbReference>
<name>A0ABN8D2L9_9STRA</name>
<keyword evidence="7" id="KW-0371">Homeobox</keyword>
<dbReference type="PANTHER" id="PTHR12628">
    <property type="entry name" value="POLYCOMB-LIKE TRANSCRIPTION FACTOR"/>
    <property type="match status" value="1"/>
</dbReference>
<keyword evidence="3 10" id="KW-0863">Zinc-finger</keyword>
<feature type="compositionally biased region" description="Acidic residues" evidence="11">
    <location>
        <begin position="413"/>
        <end position="426"/>
    </location>
</feature>
<feature type="compositionally biased region" description="Basic residues" evidence="11">
    <location>
        <begin position="8"/>
        <end position="17"/>
    </location>
</feature>
<feature type="compositionally biased region" description="Acidic residues" evidence="11">
    <location>
        <begin position="251"/>
        <end position="277"/>
    </location>
</feature>
<evidence type="ECO:0000313" key="14">
    <source>
        <dbReference type="Proteomes" id="UP001158986"/>
    </source>
</evidence>
<evidence type="ECO:0000259" key="12">
    <source>
        <dbReference type="PROSITE" id="PS50016"/>
    </source>
</evidence>
<feature type="compositionally biased region" description="Low complexity" evidence="11">
    <location>
        <begin position="498"/>
        <end position="510"/>
    </location>
</feature>
<evidence type="ECO:0000256" key="10">
    <source>
        <dbReference type="PROSITE-ProRule" id="PRU00146"/>
    </source>
</evidence>
<evidence type="ECO:0000256" key="7">
    <source>
        <dbReference type="ARBA" id="ARBA00023155"/>
    </source>
</evidence>
<feature type="compositionally biased region" description="Low complexity" evidence="11">
    <location>
        <begin position="234"/>
        <end position="247"/>
    </location>
</feature>
<reference evidence="13 14" key="1">
    <citation type="submission" date="2021-11" db="EMBL/GenBank/DDBJ databases">
        <authorList>
            <person name="Islam A."/>
            <person name="Islam S."/>
            <person name="Flora M.S."/>
            <person name="Rahman M."/>
            <person name="Ziaur R.M."/>
            <person name="Epstein J.H."/>
            <person name="Hassan M."/>
            <person name="Klassen M."/>
            <person name="Woodard K."/>
            <person name="Webb A."/>
            <person name="Webby R.J."/>
            <person name="El Zowalaty M.E."/>
        </authorList>
    </citation>
    <scope>NUCLEOTIDE SEQUENCE [LARGE SCALE GENOMIC DNA]</scope>
    <source>
        <strain evidence="13">Pbs1</strain>
    </source>
</reference>
<organism evidence="13 14">
    <name type="scientific">Peronospora belbahrii</name>
    <dbReference type="NCBI Taxonomy" id="622444"/>
    <lineage>
        <taxon>Eukaryota</taxon>
        <taxon>Sar</taxon>
        <taxon>Stramenopiles</taxon>
        <taxon>Oomycota</taxon>
        <taxon>Peronosporomycetes</taxon>
        <taxon>Peronosporales</taxon>
        <taxon>Peronosporaceae</taxon>
        <taxon>Peronospora</taxon>
    </lineage>
</organism>
<feature type="compositionally biased region" description="Basic and acidic residues" evidence="11">
    <location>
        <begin position="517"/>
        <end position="526"/>
    </location>
</feature>
<keyword evidence="14" id="KW-1185">Reference proteome</keyword>
<dbReference type="InterPro" id="IPR011011">
    <property type="entry name" value="Znf_FYVE_PHD"/>
</dbReference>
<dbReference type="SMART" id="SM00249">
    <property type="entry name" value="PHD"/>
    <property type="match status" value="1"/>
</dbReference>
<evidence type="ECO:0000256" key="3">
    <source>
        <dbReference type="ARBA" id="ARBA00022771"/>
    </source>
</evidence>
<sequence length="538" mass="60430">MDRTSSVKPRKPRKRRAPALFSPSTTTPPRKTRKQKGSSPESDNHPPPVIVTPSRPEHKRLEKKIKSQVHRLRYSLAFIEAYETEGWRKSSREKLKPNKELEAEHDKITKGKRALIDGLHELKALNANDPQVPPHAVFEDVHCSRCGSTDIELDNDILLCDSLGCHRAYHQRCQTPLVLTANIPAGDELWFCEVCLAVFECLKSINWVFGTTYENTDDLFPELAQLEQPVKTDASSISRSGEESGSARVDEDNDEEEDEDFVCNEGDPDDEDEEESDEKTTEEIAGSEEEMVEEVPESSQDLLFLSKDDVIDPDHRSSRSKSARRPSKPIRKTSSLIGKQTAKINRKTGKVILGVVAELEPPVKGRYSRWRIDYHDGSSEMLTRSKTQAAINQAVAEDSSDDQECDKSKGEDTGDDQGGDGSEEDPMPIFRSKRKRNDVDYRQLNELMFAGKDEDSEDDETYEVKERSDDEPDEDENNGEEEEEGEQDDQVSAESVSDQESAESASNQSSPITVTALHDKASELSDVKCRHCELASVN</sequence>
<dbReference type="PROSITE" id="PS01359">
    <property type="entry name" value="ZF_PHD_1"/>
    <property type="match status" value="1"/>
</dbReference>
<feature type="compositionally biased region" description="Low complexity" evidence="11">
    <location>
        <begin position="18"/>
        <end position="29"/>
    </location>
</feature>
<evidence type="ECO:0000256" key="9">
    <source>
        <dbReference type="ARBA" id="ARBA00023242"/>
    </source>
</evidence>
<keyword evidence="5" id="KW-0805">Transcription regulation</keyword>
<keyword evidence="4" id="KW-0862">Zinc</keyword>
<evidence type="ECO:0000256" key="11">
    <source>
        <dbReference type="SAM" id="MobiDB-lite"/>
    </source>
</evidence>
<protein>
    <recommendedName>
        <fullName evidence="12">PHD-type domain-containing protein</fullName>
    </recommendedName>
</protein>
<dbReference type="PANTHER" id="PTHR12628:SF10">
    <property type="entry name" value="HOMEOBOX DOMAIN-CONTAINING PROTEIN"/>
    <property type="match status" value="1"/>
</dbReference>
<dbReference type="Proteomes" id="UP001158986">
    <property type="component" value="Unassembled WGS sequence"/>
</dbReference>
<evidence type="ECO:0000256" key="6">
    <source>
        <dbReference type="ARBA" id="ARBA00023125"/>
    </source>
</evidence>
<keyword evidence="9" id="KW-0539">Nucleus</keyword>
<dbReference type="Pfam" id="PF00628">
    <property type="entry name" value="PHD"/>
    <property type="match status" value="1"/>
</dbReference>
<keyword evidence="2" id="KW-0479">Metal-binding</keyword>
<evidence type="ECO:0000313" key="13">
    <source>
        <dbReference type="EMBL" id="CAH0518381.1"/>
    </source>
</evidence>
<feature type="compositionally biased region" description="Acidic residues" evidence="11">
    <location>
        <begin position="285"/>
        <end position="296"/>
    </location>
</feature>
<feature type="compositionally biased region" description="Basic and acidic residues" evidence="11">
    <location>
        <begin position="306"/>
        <end position="317"/>
    </location>
</feature>
<comment type="caution">
    <text evidence="13">The sequence shown here is derived from an EMBL/GenBank/DDBJ whole genome shotgun (WGS) entry which is preliminary data.</text>
</comment>
<keyword evidence="6" id="KW-0238">DNA-binding</keyword>
<gene>
    <name evidence="13" type="ORF">PBS001_LOCUS4954</name>
</gene>
<feature type="region of interest" description="Disordered" evidence="11">
    <location>
        <begin position="1"/>
        <end position="58"/>
    </location>
</feature>
<feature type="compositionally biased region" description="Basic residues" evidence="11">
    <location>
        <begin position="318"/>
        <end position="331"/>
    </location>
</feature>
<dbReference type="Gene3D" id="3.30.40.10">
    <property type="entry name" value="Zinc/RING finger domain, C3HC4 (zinc finger)"/>
    <property type="match status" value="1"/>
</dbReference>
<dbReference type="PROSITE" id="PS50016">
    <property type="entry name" value="ZF_PHD_2"/>
    <property type="match status" value="1"/>
</dbReference>
<feature type="region of interest" description="Disordered" evidence="11">
    <location>
        <begin position="230"/>
        <end position="342"/>
    </location>
</feature>
<keyword evidence="8" id="KW-0804">Transcription</keyword>
<comment type="subcellular location">
    <subcellularLocation>
        <location evidence="1">Nucleus</location>
    </subcellularLocation>
</comment>
<feature type="region of interest" description="Disordered" evidence="11">
    <location>
        <begin position="393"/>
        <end position="526"/>
    </location>
</feature>
<dbReference type="EMBL" id="CAKLCB010000262">
    <property type="protein sequence ID" value="CAH0518381.1"/>
    <property type="molecule type" value="Genomic_DNA"/>
</dbReference>
<evidence type="ECO:0000256" key="2">
    <source>
        <dbReference type="ARBA" id="ARBA00022723"/>
    </source>
</evidence>
<dbReference type="InterPro" id="IPR001965">
    <property type="entry name" value="Znf_PHD"/>
</dbReference>
<evidence type="ECO:0000256" key="4">
    <source>
        <dbReference type="ARBA" id="ARBA00022833"/>
    </source>
</evidence>
<proteinExistence type="predicted"/>